<dbReference type="PIRSF" id="PIRSF006769">
    <property type="entry name" value="RibD"/>
    <property type="match status" value="1"/>
</dbReference>
<feature type="binding site" evidence="16">
    <location>
        <position position="84"/>
    </location>
    <ligand>
        <name>Zn(2+)</name>
        <dbReference type="ChEBI" id="CHEBI:29105"/>
        <note>catalytic</note>
    </ligand>
</feature>
<keyword evidence="7 13" id="KW-0479">Metal-binding</keyword>
<accession>A0A975GFQ0</accession>
<proteinExistence type="inferred from homology"/>
<dbReference type="InterPro" id="IPR004794">
    <property type="entry name" value="Eubact_RibD"/>
</dbReference>
<dbReference type="GO" id="GO:0008270">
    <property type="term" value="F:zinc ion binding"/>
    <property type="evidence" value="ECO:0007669"/>
    <property type="project" value="InterPro"/>
</dbReference>
<comment type="function">
    <text evidence="1 13">Converts 2,5-diamino-6-(ribosylamino)-4(3h)-pyrimidinone 5'-phosphate into 5-amino-6-(ribosylamino)-2,4(1h,3h)-pyrimidinedione 5'-phosphate.</text>
</comment>
<evidence type="ECO:0000256" key="7">
    <source>
        <dbReference type="ARBA" id="ARBA00022723"/>
    </source>
</evidence>
<evidence type="ECO:0000256" key="13">
    <source>
        <dbReference type="PIRNR" id="PIRNR006769"/>
    </source>
</evidence>
<dbReference type="InterPro" id="IPR050765">
    <property type="entry name" value="Riboflavin_Biosynth_HTPR"/>
</dbReference>
<dbReference type="FunFam" id="3.40.140.10:FF:000025">
    <property type="entry name" value="Riboflavin biosynthesis protein RibD"/>
    <property type="match status" value="1"/>
</dbReference>
<evidence type="ECO:0000256" key="14">
    <source>
        <dbReference type="PIRSR" id="PIRSR006769-1"/>
    </source>
</evidence>
<organism evidence="18 19">
    <name type="scientific">Desulfonema limicola</name>
    <dbReference type="NCBI Taxonomy" id="45656"/>
    <lineage>
        <taxon>Bacteria</taxon>
        <taxon>Pseudomonadati</taxon>
        <taxon>Thermodesulfobacteriota</taxon>
        <taxon>Desulfobacteria</taxon>
        <taxon>Desulfobacterales</taxon>
        <taxon>Desulfococcaceae</taxon>
        <taxon>Desulfonema</taxon>
    </lineage>
</organism>
<keyword evidence="10 13" id="KW-0521">NADP</keyword>
<feature type="binding site" evidence="16">
    <location>
        <position position="50"/>
    </location>
    <ligand>
        <name>Zn(2+)</name>
        <dbReference type="ChEBI" id="CHEBI:29105"/>
        <note>catalytic</note>
    </ligand>
</feature>
<feature type="binding site" evidence="15">
    <location>
        <position position="196"/>
    </location>
    <ligand>
        <name>NADP(+)</name>
        <dbReference type="ChEBI" id="CHEBI:58349"/>
    </ligand>
</feature>
<feature type="binding site" evidence="15">
    <location>
        <position position="207"/>
    </location>
    <ligand>
        <name>substrate</name>
    </ligand>
</feature>
<sequence>MNDKLLMRTALELAEKGRGFTSPNPMVGALVVKDGNIVGRGYHKAAGLAHAEVNAINDAGEKAVGADLYVTLEPCNHQGRTPPCTQKILQAGIKRVFVAVDDPNPDVKGGGNKYLEANGVTVISGICESEAKKLNEIFIKYTKTKLPFVILKCASTLDGRIASRTGDARWVSGEESREFVHQIRHQVDGIMVGIKTVISDDPSLTTRLKHGKGLDPVRIILDTRLSIPENAKLLSLNSKSKTIIVTSTDTNADYDKKERILKDKGAGILKIPLKNGLIDLGYLMYQLGNMGITSLLIEGGSRVIASALKAGIVDKIMFFYAPKILGGDDGFPICRGPGPEFMNQSKFVKDLNIRRFGEDIMIEGYIDNSSSNPQTF</sequence>
<comment type="similarity">
    <text evidence="5 13">In the C-terminal section; belongs to the HTP reductase family.</text>
</comment>
<gene>
    <name evidence="18" type="primary">ribD</name>
    <name evidence="18" type="ORF">dnl_17680</name>
</gene>
<feature type="binding site" evidence="15">
    <location>
        <position position="184"/>
    </location>
    <ligand>
        <name>substrate</name>
    </ligand>
</feature>
<keyword evidence="12" id="KW-0511">Multifunctional enzyme</keyword>
<dbReference type="NCBIfam" id="TIGR00326">
    <property type="entry name" value="eubact_ribD"/>
    <property type="match status" value="1"/>
</dbReference>
<evidence type="ECO:0000256" key="12">
    <source>
        <dbReference type="ARBA" id="ARBA00023268"/>
    </source>
</evidence>
<keyword evidence="6 13" id="KW-0686">Riboflavin biosynthesis</keyword>
<feature type="binding site" evidence="15">
    <location>
        <position position="298"/>
    </location>
    <ligand>
        <name>substrate</name>
    </ligand>
</feature>
<comment type="similarity">
    <text evidence="4 13">In the N-terminal section; belongs to the cytidine and deoxycytidylate deaminase family.</text>
</comment>
<evidence type="ECO:0000256" key="10">
    <source>
        <dbReference type="ARBA" id="ARBA00022857"/>
    </source>
</evidence>
<evidence type="ECO:0000256" key="4">
    <source>
        <dbReference type="ARBA" id="ARBA00005259"/>
    </source>
</evidence>
<dbReference type="AlphaFoldDB" id="A0A975GFQ0"/>
<dbReference type="CDD" id="cd01284">
    <property type="entry name" value="Riboflavin_deaminase-reductase"/>
    <property type="match status" value="1"/>
</dbReference>
<comment type="catalytic activity">
    <reaction evidence="13">
        <text>2,5-diamino-6-hydroxy-4-(5-phosphoribosylamino)-pyrimidine + H2O + H(+) = 5-amino-6-(5-phospho-D-ribosylamino)uracil + NH4(+)</text>
        <dbReference type="Rhea" id="RHEA:21868"/>
        <dbReference type="ChEBI" id="CHEBI:15377"/>
        <dbReference type="ChEBI" id="CHEBI:15378"/>
        <dbReference type="ChEBI" id="CHEBI:28938"/>
        <dbReference type="ChEBI" id="CHEBI:58453"/>
        <dbReference type="ChEBI" id="CHEBI:58614"/>
        <dbReference type="EC" id="3.5.4.26"/>
    </reaction>
</comment>
<feature type="binding site" evidence="15">
    <location>
        <position position="200"/>
    </location>
    <ligand>
        <name>NADP(+)</name>
        <dbReference type="ChEBI" id="CHEBI:58349"/>
    </ligand>
</feature>
<evidence type="ECO:0000256" key="11">
    <source>
        <dbReference type="ARBA" id="ARBA00023002"/>
    </source>
</evidence>
<keyword evidence="9 13" id="KW-0862">Zinc</keyword>
<dbReference type="EC" id="1.1.1.193" evidence="13"/>
<feature type="binding site" evidence="15">
    <location>
        <position position="204"/>
    </location>
    <ligand>
        <name>substrate</name>
    </ligand>
</feature>
<dbReference type="PROSITE" id="PS00903">
    <property type="entry name" value="CYT_DCMP_DEAMINASES_1"/>
    <property type="match status" value="1"/>
</dbReference>
<dbReference type="GO" id="GO:0008703">
    <property type="term" value="F:5-amino-6-(5-phosphoribosylamino)uracil reductase activity"/>
    <property type="evidence" value="ECO:0007669"/>
    <property type="project" value="UniProtKB-EC"/>
</dbReference>
<dbReference type="EC" id="3.5.4.26" evidence="13"/>
<dbReference type="PROSITE" id="PS51747">
    <property type="entry name" value="CYT_DCMP_DEAMINASES_2"/>
    <property type="match status" value="1"/>
</dbReference>
<evidence type="ECO:0000259" key="17">
    <source>
        <dbReference type="PROSITE" id="PS51747"/>
    </source>
</evidence>
<comment type="cofactor">
    <cofactor evidence="13 16">
        <name>Zn(2+)</name>
        <dbReference type="ChEBI" id="CHEBI:29105"/>
    </cofactor>
    <text evidence="13 16">Binds 1 zinc ion.</text>
</comment>
<feature type="active site" description="Proton donor" evidence="14">
    <location>
        <position position="52"/>
    </location>
</feature>
<feature type="binding site" evidence="15">
    <location>
        <position position="223"/>
    </location>
    <ligand>
        <name>NADP(+)</name>
        <dbReference type="ChEBI" id="CHEBI:58349"/>
    </ligand>
</feature>
<comment type="pathway">
    <text evidence="2 13">Cofactor biosynthesis; riboflavin biosynthesis; 5-amino-6-(D-ribitylamino)uracil from GTP: step 2/4.</text>
</comment>
<feature type="binding site" evidence="15">
    <location>
        <begin position="300"/>
        <end position="306"/>
    </location>
    <ligand>
        <name>NADP(+)</name>
        <dbReference type="ChEBI" id="CHEBI:58349"/>
    </ligand>
</feature>
<evidence type="ECO:0000256" key="6">
    <source>
        <dbReference type="ARBA" id="ARBA00022619"/>
    </source>
</evidence>
<dbReference type="InterPro" id="IPR016192">
    <property type="entry name" value="APOBEC/CMP_deaminase_Zn-bd"/>
</dbReference>
<dbReference type="InterPro" id="IPR016193">
    <property type="entry name" value="Cytidine_deaminase-like"/>
</dbReference>
<feature type="domain" description="CMP/dCMP-type deaminase" evidence="17">
    <location>
        <begin position="1"/>
        <end position="114"/>
    </location>
</feature>
<reference evidence="18" key="1">
    <citation type="journal article" date="2021" name="Microb. Physiol.">
        <title>Proteogenomic Insights into the Physiology of Marine, Sulfate-Reducing, Filamentous Desulfonema limicola and Desulfonema magnum.</title>
        <authorList>
            <person name="Schnaars V."/>
            <person name="Wohlbrand L."/>
            <person name="Scheve S."/>
            <person name="Hinrichs C."/>
            <person name="Reinhardt R."/>
            <person name="Rabus R."/>
        </authorList>
    </citation>
    <scope>NUCLEOTIDE SEQUENCE</scope>
    <source>
        <strain evidence="18">5ac10</strain>
    </source>
</reference>
<dbReference type="GO" id="GO:0050661">
    <property type="term" value="F:NADP binding"/>
    <property type="evidence" value="ECO:0007669"/>
    <property type="project" value="InterPro"/>
</dbReference>
<dbReference type="RefSeq" id="WP_207691245.1">
    <property type="nucleotide sequence ID" value="NZ_CP061799.1"/>
</dbReference>
<dbReference type="Pfam" id="PF00383">
    <property type="entry name" value="dCMP_cyt_deam_1"/>
    <property type="match status" value="1"/>
</dbReference>
<dbReference type="InterPro" id="IPR011549">
    <property type="entry name" value="RibD_C"/>
</dbReference>
<dbReference type="GO" id="GO:0008835">
    <property type="term" value="F:diaminohydroxyphosphoribosylaminopyrimidine deaminase activity"/>
    <property type="evidence" value="ECO:0007669"/>
    <property type="project" value="UniProtKB-EC"/>
</dbReference>
<dbReference type="SUPFAM" id="SSF53597">
    <property type="entry name" value="Dihydrofolate reductase-like"/>
    <property type="match status" value="1"/>
</dbReference>
<name>A0A975GFQ0_9BACT</name>
<dbReference type="KEGG" id="dli:dnl_17680"/>
<dbReference type="EMBL" id="CP061799">
    <property type="protein sequence ID" value="QTA79497.1"/>
    <property type="molecule type" value="Genomic_DNA"/>
</dbReference>
<feature type="binding site" evidence="15">
    <location>
        <position position="154"/>
    </location>
    <ligand>
        <name>NADP(+)</name>
        <dbReference type="ChEBI" id="CHEBI:58349"/>
    </ligand>
</feature>
<dbReference type="Proteomes" id="UP000663720">
    <property type="component" value="Chromosome"/>
</dbReference>
<dbReference type="InterPro" id="IPR002125">
    <property type="entry name" value="CMP_dCMP_dom"/>
</dbReference>
<evidence type="ECO:0000256" key="16">
    <source>
        <dbReference type="PIRSR" id="PIRSR006769-3"/>
    </source>
</evidence>
<evidence type="ECO:0000256" key="2">
    <source>
        <dbReference type="ARBA" id="ARBA00004882"/>
    </source>
</evidence>
<dbReference type="Gene3D" id="3.40.430.10">
    <property type="entry name" value="Dihydrofolate Reductase, subunit A"/>
    <property type="match status" value="1"/>
</dbReference>
<comment type="pathway">
    <text evidence="3 13">Cofactor biosynthesis; riboflavin biosynthesis; 5-amino-6-(D-ribitylamino)uracil from GTP: step 3/4.</text>
</comment>
<evidence type="ECO:0000256" key="3">
    <source>
        <dbReference type="ARBA" id="ARBA00004910"/>
    </source>
</evidence>
<dbReference type="GO" id="GO:0009231">
    <property type="term" value="P:riboflavin biosynthetic process"/>
    <property type="evidence" value="ECO:0007669"/>
    <property type="project" value="UniProtKB-KW"/>
</dbReference>
<evidence type="ECO:0000256" key="8">
    <source>
        <dbReference type="ARBA" id="ARBA00022801"/>
    </source>
</evidence>
<dbReference type="InterPro" id="IPR002734">
    <property type="entry name" value="RibDG_C"/>
</dbReference>
<protein>
    <recommendedName>
        <fullName evidence="13">Riboflavin biosynthesis protein RibD</fullName>
    </recommendedName>
    <domain>
        <recommendedName>
            <fullName evidence="13">Diaminohydroxyphosphoribosylaminopyrimidine deaminase</fullName>
            <shortName evidence="13">DRAP deaminase</shortName>
            <ecNumber evidence="13">3.5.4.26</ecNumber>
        </recommendedName>
        <alternativeName>
            <fullName evidence="13">Riboflavin-specific deaminase</fullName>
        </alternativeName>
    </domain>
    <domain>
        <recommendedName>
            <fullName evidence="13">5-amino-6-(5-phosphoribosylamino)uracil reductase</fullName>
            <ecNumber evidence="13">1.1.1.193</ecNumber>
        </recommendedName>
        <alternativeName>
            <fullName evidence="13">HTP reductase</fullName>
        </alternativeName>
    </domain>
</protein>
<evidence type="ECO:0000256" key="5">
    <source>
        <dbReference type="ARBA" id="ARBA00007417"/>
    </source>
</evidence>
<dbReference type="InterPro" id="IPR024072">
    <property type="entry name" value="DHFR-like_dom_sf"/>
</dbReference>
<dbReference type="PANTHER" id="PTHR38011:SF7">
    <property type="entry name" value="2,5-DIAMINO-6-RIBOSYLAMINO-4(3H)-PYRIMIDINONE 5'-PHOSPHATE REDUCTASE"/>
    <property type="match status" value="1"/>
</dbReference>
<evidence type="ECO:0000256" key="9">
    <source>
        <dbReference type="ARBA" id="ARBA00022833"/>
    </source>
</evidence>
<feature type="binding site" evidence="16">
    <location>
        <position position="75"/>
    </location>
    <ligand>
        <name>Zn(2+)</name>
        <dbReference type="ChEBI" id="CHEBI:29105"/>
        <note>catalytic</note>
    </ligand>
</feature>
<evidence type="ECO:0000313" key="19">
    <source>
        <dbReference type="Proteomes" id="UP000663720"/>
    </source>
</evidence>
<dbReference type="NCBIfam" id="TIGR00227">
    <property type="entry name" value="ribD_Cterm"/>
    <property type="match status" value="1"/>
</dbReference>
<keyword evidence="8 13" id="KW-0378">Hydrolase</keyword>
<dbReference type="SUPFAM" id="SSF53927">
    <property type="entry name" value="Cytidine deaminase-like"/>
    <property type="match status" value="1"/>
</dbReference>
<dbReference type="PANTHER" id="PTHR38011">
    <property type="entry name" value="DIHYDROFOLATE REDUCTASE FAMILY PROTEIN (AFU_ORTHOLOGUE AFUA_8G06820)"/>
    <property type="match status" value="1"/>
</dbReference>
<evidence type="ECO:0000313" key="18">
    <source>
        <dbReference type="EMBL" id="QTA79497.1"/>
    </source>
</evidence>
<comment type="catalytic activity">
    <reaction evidence="13">
        <text>5-amino-6-(5-phospho-D-ribitylamino)uracil + NADP(+) = 5-amino-6-(5-phospho-D-ribosylamino)uracil + NADPH + H(+)</text>
        <dbReference type="Rhea" id="RHEA:17845"/>
        <dbReference type="ChEBI" id="CHEBI:15378"/>
        <dbReference type="ChEBI" id="CHEBI:57783"/>
        <dbReference type="ChEBI" id="CHEBI:58349"/>
        <dbReference type="ChEBI" id="CHEBI:58421"/>
        <dbReference type="ChEBI" id="CHEBI:58453"/>
        <dbReference type="EC" id="1.1.1.193"/>
    </reaction>
</comment>
<dbReference type="Gene3D" id="3.40.140.10">
    <property type="entry name" value="Cytidine Deaminase, domain 2"/>
    <property type="match status" value="1"/>
</dbReference>
<keyword evidence="19" id="KW-1185">Reference proteome</keyword>
<evidence type="ECO:0000256" key="15">
    <source>
        <dbReference type="PIRSR" id="PIRSR006769-2"/>
    </source>
</evidence>
<keyword evidence="11 13" id="KW-0560">Oxidoreductase</keyword>
<evidence type="ECO:0000256" key="1">
    <source>
        <dbReference type="ARBA" id="ARBA00002151"/>
    </source>
</evidence>
<dbReference type="Pfam" id="PF01872">
    <property type="entry name" value="RibD_C"/>
    <property type="match status" value="1"/>
</dbReference>
<feature type="binding site" evidence="15">
    <location>
        <position position="170"/>
    </location>
    <ligand>
        <name>NADP(+)</name>
        <dbReference type="ChEBI" id="CHEBI:58349"/>
    </ligand>
</feature>